<feature type="transmembrane region" description="Helical" evidence="7">
    <location>
        <begin position="58"/>
        <end position="79"/>
    </location>
</feature>
<dbReference type="FunCoup" id="E8MZ22">
    <property type="interactions" value="142"/>
</dbReference>
<evidence type="ECO:0000256" key="4">
    <source>
        <dbReference type="ARBA" id="ARBA00022692"/>
    </source>
</evidence>
<dbReference type="InterPro" id="IPR036259">
    <property type="entry name" value="MFS_trans_sf"/>
</dbReference>
<dbReference type="AlphaFoldDB" id="E8MZ22"/>
<keyword evidence="6 7" id="KW-0472">Membrane</keyword>
<feature type="transmembrane region" description="Helical" evidence="7">
    <location>
        <begin position="187"/>
        <end position="204"/>
    </location>
</feature>
<evidence type="ECO:0000256" key="7">
    <source>
        <dbReference type="SAM" id="Phobius"/>
    </source>
</evidence>
<keyword evidence="4 7" id="KW-0812">Transmembrane</keyword>
<feature type="transmembrane region" description="Helical" evidence="7">
    <location>
        <begin position="237"/>
        <end position="256"/>
    </location>
</feature>
<keyword evidence="3" id="KW-1003">Cell membrane</keyword>
<comment type="subcellular location">
    <subcellularLocation>
        <location evidence="1">Cell membrane</location>
        <topology evidence="1">Multi-pass membrane protein</topology>
    </subcellularLocation>
</comment>
<keyword evidence="2" id="KW-0813">Transport</keyword>
<dbReference type="KEGG" id="atm:ANT_01310"/>
<dbReference type="Proteomes" id="UP000008922">
    <property type="component" value="Chromosome"/>
</dbReference>
<dbReference type="HOGENOM" id="CLU_034180_11_2_0"/>
<feature type="domain" description="Major facilitator superfamily (MFS) profile" evidence="8">
    <location>
        <begin position="1"/>
        <end position="436"/>
    </location>
</feature>
<dbReference type="EMBL" id="AP012029">
    <property type="protein sequence ID" value="BAJ62165.1"/>
    <property type="molecule type" value="Genomic_DNA"/>
</dbReference>
<reference evidence="9 10" key="1">
    <citation type="submission" date="2010-12" db="EMBL/GenBank/DDBJ databases">
        <title>Whole genome sequence of Anaerolinea thermophila UNI-1.</title>
        <authorList>
            <person name="Narita-Yamada S."/>
            <person name="Kishi E."/>
            <person name="Watanabe Y."/>
            <person name="Takasaki K."/>
            <person name="Ankai A."/>
            <person name="Oguchi A."/>
            <person name="Fukui S."/>
            <person name="Takahashi M."/>
            <person name="Yashiro I."/>
            <person name="Hosoyama A."/>
            <person name="Sekiguchi Y."/>
            <person name="Hanada S."/>
            <person name="Fujita N."/>
        </authorList>
    </citation>
    <scope>NUCLEOTIDE SEQUENCE [LARGE SCALE GENOMIC DNA]</scope>
    <source>
        <strain evidence="10">DSM 14523 / JCM 11388 / NBRC 100420 / UNI-1</strain>
    </source>
</reference>
<keyword evidence="5 7" id="KW-1133">Transmembrane helix</keyword>
<feature type="transmembrane region" description="Helical" evidence="7">
    <location>
        <begin position="382"/>
        <end position="401"/>
    </location>
</feature>
<dbReference type="InterPro" id="IPR010290">
    <property type="entry name" value="TM_effector"/>
</dbReference>
<protein>
    <submittedName>
        <fullName evidence="9">Major facilitator superfamily transporter</fullName>
    </submittedName>
</protein>
<evidence type="ECO:0000259" key="8">
    <source>
        <dbReference type="PROSITE" id="PS50850"/>
    </source>
</evidence>
<dbReference type="PANTHER" id="PTHR23513:SF11">
    <property type="entry name" value="STAPHYLOFERRIN A TRANSPORTER"/>
    <property type="match status" value="1"/>
</dbReference>
<evidence type="ECO:0000256" key="1">
    <source>
        <dbReference type="ARBA" id="ARBA00004651"/>
    </source>
</evidence>
<dbReference type="Gene3D" id="1.20.1250.20">
    <property type="entry name" value="MFS general substrate transporter like domains"/>
    <property type="match status" value="1"/>
</dbReference>
<dbReference type="PROSITE" id="PS50850">
    <property type="entry name" value="MFS"/>
    <property type="match status" value="1"/>
</dbReference>
<feature type="transmembrane region" description="Helical" evidence="7">
    <location>
        <begin position="324"/>
        <end position="341"/>
    </location>
</feature>
<sequence length="438" mass="47630">MPTTLSTPKPVSRIPNTFRALRHYNYRVWFIGQTISLSGSWMQTMAQQVLVYRLTGSAAALGFISFIGLIPLIPFSLWGGSLTDRFPKRDVILWAQVVMMAQALLLSWLTWSGRVQVWHIYALSLLLAAVNAVDLPARQAFTVDMVEGKEDLTNAIGLNSAMFNLARALGPALAGLVVAAIGEGPAFFFNALTFVPVILALLSMRNLPQSSRPPQAHSTVRHILEGLRYVISKPVQLLLMSLVAVSAFLSMPYNTLMPVFAQDVLSESAQPVIARVCEGPARLFSCQSPQALPLGMLLTAVGVGAVLGALFVASLPAESHRGRWLTLGNLGFPLALLFVAVSRSFLFSLFMMMAAGWMFVLQNALANTLIQMTAPDEVRGRVMGFYTMTIQAFMRLGALQAGYVADWIGAPLALGMGALLSLLYGGWVALFKPVIRRL</sequence>
<organism evidence="9 10">
    <name type="scientific">Anaerolinea thermophila (strain DSM 14523 / JCM 11388 / NBRC 100420 / UNI-1)</name>
    <dbReference type="NCBI Taxonomy" id="926569"/>
    <lineage>
        <taxon>Bacteria</taxon>
        <taxon>Bacillati</taxon>
        <taxon>Chloroflexota</taxon>
        <taxon>Anaerolineae</taxon>
        <taxon>Anaerolineales</taxon>
        <taxon>Anaerolineaceae</taxon>
        <taxon>Anaerolinea</taxon>
    </lineage>
</organism>
<evidence type="ECO:0000256" key="3">
    <source>
        <dbReference type="ARBA" id="ARBA00022475"/>
    </source>
</evidence>
<dbReference type="STRING" id="926569.ANT_01310"/>
<evidence type="ECO:0000256" key="5">
    <source>
        <dbReference type="ARBA" id="ARBA00022989"/>
    </source>
</evidence>
<feature type="transmembrane region" description="Helical" evidence="7">
    <location>
        <begin position="91"/>
        <end position="111"/>
    </location>
</feature>
<keyword evidence="10" id="KW-1185">Reference proteome</keyword>
<accession>E8MZ22</accession>
<dbReference type="PANTHER" id="PTHR23513">
    <property type="entry name" value="INTEGRAL MEMBRANE EFFLUX PROTEIN-RELATED"/>
    <property type="match status" value="1"/>
</dbReference>
<dbReference type="OrthoDB" id="9775268at2"/>
<dbReference type="GO" id="GO:0022857">
    <property type="term" value="F:transmembrane transporter activity"/>
    <property type="evidence" value="ECO:0007669"/>
    <property type="project" value="InterPro"/>
</dbReference>
<dbReference type="RefSeq" id="WP_013558563.1">
    <property type="nucleotide sequence ID" value="NC_014960.1"/>
</dbReference>
<dbReference type="CDD" id="cd06173">
    <property type="entry name" value="MFS_MefA_like"/>
    <property type="match status" value="1"/>
</dbReference>
<name>E8MZ22_ANATU</name>
<feature type="transmembrane region" description="Helical" evidence="7">
    <location>
        <begin position="156"/>
        <end position="181"/>
    </location>
</feature>
<feature type="transmembrane region" description="Helical" evidence="7">
    <location>
        <begin position="347"/>
        <end position="370"/>
    </location>
</feature>
<feature type="transmembrane region" description="Helical" evidence="7">
    <location>
        <begin position="291"/>
        <end position="312"/>
    </location>
</feature>
<dbReference type="InParanoid" id="E8MZ22"/>
<evidence type="ECO:0000256" key="2">
    <source>
        <dbReference type="ARBA" id="ARBA00022448"/>
    </source>
</evidence>
<dbReference type="InterPro" id="IPR020846">
    <property type="entry name" value="MFS_dom"/>
</dbReference>
<gene>
    <name evidence="9" type="ordered locus">ANT_01310</name>
</gene>
<evidence type="ECO:0000313" key="9">
    <source>
        <dbReference type="EMBL" id="BAJ62165.1"/>
    </source>
</evidence>
<evidence type="ECO:0000313" key="10">
    <source>
        <dbReference type="Proteomes" id="UP000008922"/>
    </source>
</evidence>
<proteinExistence type="predicted"/>
<dbReference type="eggNOG" id="COG2814">
    <property type="taxonomic scope" value="Bacteria"/>
</dbReference>
<dbReference type="GO" id="GO:0005886">
    <property type="term" value="C:plasma membrane"/>
    <property type="evidence" value="ECO:0007669"/>
    <property type="project" value="UniProtKB-SubCell"/>
</dbReference>
<dbReference type="Pfam" id="PF05977">
    <property type="entry name" value="MFS_3"/>
    <property type="match status" value="2"/>
</dbReference>
<dbReference type="SUPFAM" id="SSF103473">
    <property type="entry name" value="MFS general substrate transporter"/>
    <property type="match status" value="1"/>
</dbReference>
<evidence type="ECO:0000256" key="6">
    <source>
        <dbReference type="ARBA" id="ARBA00023136"/>
    </source>
</evidence>
<feature type="transmembrane region" description="Helical" evidence="7">
    <location>
        <begin position="407"/>
        <end position="431"/>
    </location>
</feature>